<dbReference type="SMART" id="SM00173">
    <property type="entry name" value="RAS"/>
    <property type="match status" value="1"/>
</dbReference>
<gene>
    <name evidence="4" type="ORF">M0813_00709</name>
</gene>
<dbReference type="SMART" id="SM00175">
    <property type="entry name" value="RAB"/>
    <property type="match status" value="1"/>
</dbReference>
<protein>
    <recommendedName>
        <fullName evidence="3">BTB domain-containing protein</fullName>
    </recommendedName>
</protein>
<dbReference type="InterPro" id="IPR000210">
    <property type="entry name" value="BTB/POZ_dom"/>
</dbReference>
<dbReference type="Pfam" id="PF00651">
    <property type="entry name" value="BTB"/>
    <property type="match status" value="1"/>
</dbReference>
<dbReference type="SMART" id="SM00174">
    <property type="entry name" value="RHO"/>
    <property type="match status" value="1"/>
</dbReference>
<dbReference type="InterPro" id="IPR027417">
    <property type="entry name" value="P-loop_NTPase"/>
</dbReference>
<dbReference type="CDD" id="cd18186">
    <property type="entry name" value="BTB_POZ_ZBTB_KLHL-like"/>
    <property type="match status" value="1"/>
</dbReference>
<evidence type="ECO:0000313" key="4">
    <source>
        <dbReference type="EMBL" id="KAJ6234075.1"/>
    </source>
</evidence>
<dbReference type="Gene3D" id="3.30.710.10">
    <property type="entry name" value="Potassium Channel Kv1.1, Chain A"/>
    <property type="match status" value="1"/>
</dbReference>
<dbReference type="InterPro" id="IPR005225">
    <property type="entry name" value="Small_GTP-bd"/>
</dbReference>
<proteinExistence type="predicted"/>
<dbReference type="Proteomes" id="UP001150062">
    <property type="component" value="Unassembled WGS sequence"/>
</dbReference>
<dbReference type="InterPro" id="IPR001806">
    <property type="entry name" value="Small_GTPase"/>
</dbReference>
<dbReference type="PRINTS" id="PR00449">
    <property type="entry name" value="RASTRNSFRMNG"/>
</dbReference>
<keyword evidence="1" id="KW-0547">Nucleotide-binding</keyword>
<evidence type="ECO:0000256" key="1">
    <source>
        <dbReference type="ARBA" id="ARBA00022741"/>
    </source>
</evidence>
<evidence type="ECO:0000259" key="3">
    <source>
        <dbReference type="PROSITE" id="PS50097"/>
    </source>
</evidence>
<dbReference type="SUPFAM" id="SSF52540">
    <property type="entry name" value="P-loop containing nucleoside triphosphate hydrolases"/>
    <property type="match status" value="1"/>
</dbReference>
<sequence>MGNSTPKNTEKQQEKLHKIQDQGDTKSNILPDVAKKFSQEEEKILKEISILDSKKKRYHVKKSIMALFKDFYLKESISKYKIVSVGKSYVGKTSLIERFVNDKFYENQMRMGITGIYEKELVYGGSNFKFQLWDTCGQERFDYWPSGFFRECVGITFVFDLTDKKSFESVDLLYLSEFQKKHRMKKIISEPFLILIGNKKDKEENREVSFNEALRYARKRGMYYIEASAKTAENVFKLYKIFLKQALEYLTKYYFPKLQEYVPLNKYYFKAYHNSTSLQSDFLEFLKNQEFSDLEINQQYKVHQLLIRLRTKIDPFLFKKRVESLLNNEQIGLVLQCIYGKTIFQNYNDQKIIKESFQKIEITNLLRIPLIKDLKSLYRQQEETKDFSLIVKKNPIKIHKLILQARSQTFRNMFLSLDEKETNNQVNDFSGYSVTTVNLLFQFLYTDNLNRKKKISKENYSQLQESIEYYQLNEKCGLLEILDYFVEHDLIK</sequence>
<dbReference type="PROSITE" id="PS50097">
    <property type="entry name" value="BTB"/>
    <property type="match status" value="1"/>
</dbReference>
<reference evidence="4" key="1">
    <citation type="submission" date="2022-08" db="EMBL/GenBank/DDBJ databases">
        <title>Novel sulfate-reducing endosymbionts in the free-living metamonad Anaeramoeba.</title>
        <authorList>
            <person name="Jerlstrom-Hultqvist J."/>
            <person name="Cepicka I."/>
            <person name="Gallot-Lavallee L."/>
            <person name="Salas-Leiva D."/>
            <person name="Curtis B.A."/>
            <person name="Zahonova K."/>
            <person name="Pipaliya S."/>
            <person name="Dacks J."/>
            <person name="Roger A.J."/>
        </authorList>
    </citation>
    <scope>NUCLEOTIDE SEQUENCE</scope>
    <source>
        <strain evidence="4">Schooner1</strain>
    </source>
</reference>
<dbReference type="NCBIfam" id="TIGR00231">
    <property type="entry name" value="small_GTP"/>
    <property type="match status" value="1"/>
</dbReference>
<dbReference type="PROSITE" id="PS51419">
    <property type="entry name" value="RAB"/>
    <property type="match status" value="1"/>
</dbReference>
<comment type="caution">
    <text evidence="4">The sequence shown here is derived from an EMBL/GenBank/DDBJ whole genome shotgun (WGS) entry which is preliminary data.</text>
</comment>
<dbReference type="InterPro" id="IPR011333">
    <property type="entry name" value="SKP1/BTB/POZ_sf"/>
</dbReference>
<keyword evidence="5" id="KW-1185">Reference proteome</keyword>
<evidence type="ECO:0000313" key="5">
    <source>
        <dbReference type="Proteomes" id="UP001150062"/>
    </source>
</evidence>
<dbReference type="SMART" id="SM00225">
    <property type="entry name" value="BTB"/>
    <property type="match status" value="1"/>
</dbReference>
<name>A0ABQ8XP16_9EUKA</name>
<dbReference type="SUPFAM" id="SSF54695">
    <property type="entry name" value="POZ domain"/>
    <property type="match status" value="1"/>
</dbReference>
<accession>A0ABQ8XP16</accession>
<dbReference type="CDD" id="cd00154">
    <property type="entry name" value="Rab"/>
    <property type="match status" value="1"/>
</dbReference>
<dbReference type="EMBL" id="JAOAOG010000272">
    <property type="protein sequence ID" value="KAJ6234075.1"/>
    <property type="molecule type" value="Genomic_DNA"/>
</dbReference>
<feature type="compositionally biased region" description="Basic and acidic residues" evidence="2">
    <location>
        <begin position="8"/>
        <end position="24"/>
    </location>
</feature>
<dbReference type="PROSITE" id="PS51421">
    <property type="entry name" value="RAS"/>
    <property type="match status" value="1"/>
</dbReference>
<dbReference type="PANTHER" id="PTHR47978">
    <property type="match status" value="1"/>
</dbReference>
<feature type="domain" description="BTB" evidence="3">
    <location>
        <begin position="385"/>
        <end position="453"/>
    </location>
</feature>
<evidence type="ECO:0000256" key="2">
    <source>
        <dbReference type="SAM" id="MobiDB-lite"/>
    </source>
</evidence>
<dbReference type="Gene3D" id="3.40.50.300">
    <property type="entry name" value="P-loop containing nucleotide triphosphate hydrolases"/>
    <property type="match status" value="1"/>
</dbReference>
<dbReference type="Pfam" id="PF00071">
    <property type="entry name" value="Ras"/>
    <property type="match status" value="1"/>
</dbReference>
<organism evidence="4 5">
    <name type="scientific">Anaeramoeba flamelloides</name>
    <dbReference type="NCBI Taxonomy" id="1746091"/>
    <lineage>
        <taxon>Eukaryota</taxon>
        <taxon>Metamonada</taxon>
        <taxon>Anaeramoebidae</taxon>
        <taxon>Anaeramoeba</taxon>
    </lineage>
</organism>
<feature type="region of interest" description="Disordered" evidence="2">
    <location>
        <begin position="1"/>
        <end position="29"/>
    </location>
</feature>